<protein>
    <submittedName>
        <fullName evidence="1">Uncharacterized protein</fullName>
    </submittedName>
</protein>
<organism evidence="1 2">
    <name type="scientific">Pleurodeles waltl</name>
    <name type="common">Iberian ribbed newt</name>
    <dbReference type="NCBI Taxonomy" id="8319"/>
    <lineage>
        <taxon>Eukaryota</taxon>
        <taxon>Metazoa</taxon>
        <taxon>Chordata</taxon>
        <taxon>Craniata</taxon>
        <taxon>Vertebrata</taxon>
        <taxon>Euteleostomi</taxon>
        <taxon>Amphibia</taxon>
        <taxon>Batrachia</taxon>
        <taxon>Caudata</taxon>
        <taxon>Salamandroidea</taxon>
        <taxon>Salamandridae</taxon>
        <taxon>Pleurodelinae</taxon>
        <taxon>Pleurodeles</taxon>
    </lineage>
</organism>
<evidence type="ECO:0000313" key="2">
    <source>
        <dbReference type="Proteomes" id="UP001066276"/>
    </source>
</evidence>
<dbReference type="AlphaFoldDB" id="A0AAV7WLP9"/>
<gene>
    <name evidence="1" type="ORF">NDU88_002612</name>
</gene>
<proteinExistence type="predicted"/>
<sequence>MDGLVAEALRLLREAGCLDLLAEGVVGSARPTRRAAGSVAAAVAACSPPRSARKVEQQMRDCGRGRQVSDVMATLGRSATCRGSLLIWLLGNMRYACVEAGGGRSGAHSGDGWQAFRAREGQGR</sequence>
<keyword evidence="2" id="KW-1185">Reference proteome</keyword>
<reference evidence="1" key="1">
    <citation type="journal article" date="2022" name="bioRxiv">
        <title>Sequencing and chromosome-scale assembly of the giantPleurodeles waltlgenome.</title>
        <authorList>
            <person name="Brown T."/>
            <person name="Elewa A."/>
            <person name="Iarovenko S."/>
            <person name="Subramanian E."/>
            <person name="Araus A.J."/>
            <person name="Petzold A."/>
            <person name="Susuki M."/>
            <person name="Suzuki K.-i.T."/>
            <person name="Hayashi T."/>
            <person name="Toyoda A."/>
            <person name="Oliveira C."/>
            <person name="Osipova E."/>
            <person name="Leigh N.D."/>
            <person name="Simon A."/>
            <person name="Yun M.H."/>
        </authorList>
    </citation>
    <scope>NUCLEOTIDE SEQUENCE</scope>
    <source>
        <strain evidence="1">20211129_DDA</strain>
        <tissue evidence="1">Liver</tissue>
    </source>
</reference>
<evidence type="ECO:0000313" key="1">
    <source>
        <dbReference type="EMBL" id="KAJ1215002.1"/>
    </source>
</evidence>
<name>A0AAV7WLP9_PLEWA</name>
<accession>A0AAV7WLP9</accession>
<dbReference type="Proteomes" id="UP001066276">
    <property type="component" value="Chromosome 1_1"/>
</dbReference>
<comment type="caution">
    <text evidence="1">The sequence shown here is derived from an EMBL/GenBank/DDBJ whole genome shotgun (WGS) entry which is preliminary data.</text>
</comment>
<dbReference type="EMBL" id="JANPWB010000001">
    <property type="protein sequence ID" value="KAJ1215002.1"/>
    <property type="molecule type" value="Genomic_DNA"/>
</dbReference>